<dbReference type="GO" id="GO:0016020">
    <property type="term" value="C:membrane"/>
    <property type="evidence" value="ECO:0007669"/>
    <property type="project" value="UniProtKB-SubCell"/>
</dbReference>
<gene>
    <name evidence="13" type="ORF">WJX74_003922</name>
</gene>
<feature type="transmembrane region" description="Helical" evidence="11">
    <location>
        <begin position="483"/>
        <end position="503"/>
    </location>
</feature>
<name>A0AAW1RLP5_9CHLO</name>
<keyword evidence="10 11" id="KW-0472">Membrane</keyword>
<evidence type="ECO:0000256" key="5">
    <source>
        <dbReference type="ARBA" id="ARBA00012699"/>
    </source>
</evidence>
<dbReference type="SUPFAM" id="SSF53448">
    <property type="entry name" value="Nucleotide-diphospho-sugar transferases"/>
    <property type="match status" value="1"/>
</dbReference>
<sequence>MLAPLPVSLASIVGVVEVKIDWLAKLLCCPVVTALQFQGALVALAVCGGWLWAGSMRLRELRRLQKLQQRQLWSKSQDASSRLAQQDKSLQSQAADIPIPKVTLILPVKGLRDGSIQAWASHLSQQYGGDLEAVFVVDDRSDPAHAAAEAALRHSKGQAGRVLVAGHATRCSQKIYNLIAGMSFVCPIELPVPGQKSPVSAGIKAASSNSKYVLCLDDDVTLHPTAVSMLVAAAEDDPGAFMVTGYPFDIPPENVDLLTLCMLVYHLPLLIAFSVRQQTDFLYGGCMMFPLEPLQSGQYPFIQAWQDGGYSDDLTAASVCNQHGLQILCPSSAIFPQHLQGPTTIGQWWNYLRRQLYVLDTYASDKNRRTNHTMMLLHSWLSWGLVLPMTTVMLRSLLWLVQVVLLPTQSVWQGPGTSYAWLHMFHVESCPWSSISHATFALSFLLAACSLSWMTGVVLRLLQHLHHGHVTHFHKDRFPWGKVWLAMYVNNAVLPLCMLYTYVQPAVEWSGVTYRKHAGRVVRQASRHVRYQGMSGRSSLQSV</sequence>
<evidence type="ECO:0000256" key="8">
    <source>
        <dbReference type="ARBA" id="ARBA00022692"/>
    </source>
</evidence>
<evidence type="ECO:0000259" key="12">
    <source>
        <dbReference type="Pfam" id="PF00535"/>
    </source>
</evidence>
<evidence type="ECO:0000256" key="9">
    <source>
        <dbReference type="ARBA" id="ARBA00022989"/>
    </source>
</evidence>
<feature type="domain" description="Glycosyltransferase 2-like" evidence="12">
    <location>
        <begin position="199"/>
        <end position="289"/>
    </location>
</feature>
<accession>A0AAW1RLP5</accession>
<evidence type="ECO:0000256" key="4">
    <source>
        <dbReference type="ARBA" id="ARBA00006739"/>
    </source>
</evidence>
<feature type="transmembrane region" description="Helical" evidence="11">
    <location>
        <begin position="34"/>
        <end position="53"/>
    </location>
</feature>
<dbReference type="PANTHER" id="PTHR12726:SF0">
    <property type="entry name" value="CERAMIDE GLUCOSYLTRANSFERASE"/>
    <property type="match status" value="1"/>
</dbReference>
<dbReference type="EMBL" id="JALJOS010000009">
    <property type="protein sequence ID" value="KAK9834535.1"/>
    <property type="molecule type" value="Genomic_DNA"/>
</dbReference>
<comment type="similarity">
    <text evidence="4">Belongs to the glycosyltransferase 2 family.</text>
</comment>
<keyword evidence="9 11" id="KW-1133">Transmembrane helix</keyword>
<dbReference type="Pfam" id="PF00535">
    <property type="entry name" value="Glycos_transf_2"/>
    <property type="match status" value="1"/>
</dbReference>
<dbReference type="CDD" id="cd00761">
    <property type="entry name" value="Glyco_tranf_GTA_type"/>
    <property type="match status" value="1"/>
</dbReference>
<comment type="pathway">
    <text evidence="3">Sphingolipid metabolism.</text>
</comment>
<evidence type="ECO:0000256" key="10">
    <source>
        <dbReference type="ARBA" id="ARBA00023136"/>
    </source>
</evidence>
<proteinExistence type="inferred from homology"/>
<dbReference type="InterPro" id="IPR001173">
    <property type="entry name" value="Glyco_trans_2-like"/>
</dbReference>
<feature type="transmembrane region" description="Helical" evidence="11">
    <location>
        <begin position="440"/>
        <end position="462"/>
    </location>
</feature>
<feature type="transmembrane region" description="Helical" evidence="11">
    <location>
        <begin position="376"/>
        <end position="401"/>
    </location>
</feature>
<dbReference type="Gene3D" id="3.90.550.10">
    <property type="entry name" value="Spore Coat Polysaccharide Biosynthesis Protein SpsA, Chain A"/>
    <property type="match status" value="1"/>
</dbReference>
<evidence type="ECO:0000256" key="7">
    <source>
        <dbReference type="ARBA" id="ARBA00022679"/>
    </source>
</evidence>
<comment type="caution">
    <text evidence="13">The sequence shown here is derived from an EMBL/GenBank/DDBJ whole genome shotgun (WGS) entry which is preliminary data.</text>
</comment>
<evidence type="ECO:0000313" key="13">
    <source>
        <dbReference type="EMBL" id="KAK9834535.1"/>
    </source>
</evidence>
<dbReference type="EC" id="2.4.1.80" evidence="5"/>
<evidence type="ECO:0000256" key="2">
    <source>
        <dbReference type="ARBA" id="ARBA00004760"/>
    </source>
</evidence>
<dbReference type="GO" id="GO:0008120">
    <property type="term" value="F:ceramide glucosyltransferase activity"/>
    <property type="evidence" value="ECO:0007669"/>
    <property type="project" value="UniProtKB-EC"/>
</dbReference>
<dbReference type="InterPro" id="IPR025993">
    <property type="entry name" value="Ceramide_glucosylTrfase"/>
</dbReference>
<reference evidence="13 14" key="1">
    <citation type="journal article" date="2024" name="Nat. Commun.">
        <title>Phylogenomics reveals the evolutionary origins of lichenization in chlorophyte algae.</title>
        <authorList>
            <person name="Puginier C."/>
            <person name="Libourel C."/>
            <person name="Otte J."/>
            <person name="Skaloud P."/>
            <person name="Haon M."/>
            <person name="Grisel S."/>
            <person name="Petersen M."/>
            <person name="Berrin J.G."/>
            <person name="Delaux P.M."/>
            <person name="Dal Grande F."/>
            <person name="Keller J."/>
        </authorList>
    </citation>
    <scope>NUCLEOTIDE SEQUENCE [LARGE SCALE GENOMIC DNA]</scope>
    <source>
        <strain evidence="13 14">SAG 2145</strain>
    </source>
</reference>
<dbReference type="Proteomes" id="UP001438707">
    <property type="component" value="Unassembled WGS sequence"/>
</dbReference>
<comment type="pathway">
    <text evidence="2">Lipid metabolism; sphingolipid metabolism.</text>
</comment>
<evidence type="ECO:0000256" key="6">
    <source>
        <dbReference type="ARBA" id="ARBA00022676"/>
    </source>
</evidence>
<evidence type="ECO:0000256" key="3">
    <source>
        <dbReference type="ARBA" id="ARBA00004991"/>
    </source>
</evidence>
<keyword evidence="7" id="KW-0808">Transferase</keyword>
<keyword evidence="14" id="KW-1185">Reference proteome</keyword>
<dbReference type="GO" id="GO:0006679">
    <property type="term" value="P:glucosylceramide biosynthetic process"/>
    <property type="evidence" value="ECO:0007669"/>
    <property type="project" value="TreeGrafter"/>
</dbReference>
<organism evidence="13 14">
    <name type="scientific">Apatococcus lobatus</name>
    <dbReference type="NCBI Taxonomy" id="904363"/>
    <lineage>
        <taxon>Eukaryota</taxon>
        <taxon>Viridiplantae</taxon>
        <taxon>Chlorophyta</taxon>
        <taxon>core chlorophytes</taxon>
        <taxon>Trebouxiophyceae</taxon>
        <taxon>Chlorellales</taxon>
        <taxon>Chlorellaceae</taxon>
        <taxon>Apatococcus</taxon>
    </lineage>
</organism>
<keyword evidence="8 11" id="KW-0812">Transmembrane</keyword>
<protein>
    <recommendedName>
        <fullName evidence="5">ceramide glucosyltransferase</fullName>
        <ecNumber evidence="5">2.4.1.80</ecNumber>
    </recommendedName>
</protein>
<evidence type="ECO:0000256" key="11">
    <source>
        <dbReference type="SAM" id="Phobius"/>
    </source>
</evidence>
<evidence type="ECO:0000313" key="14">
    <source>
        <dbReference type="Proteomes" id="UP001438707"/>
    </source>
</evidence>
<evidence type="ECO:0000256" key="1">
    <source>
        <dbReference type="ARBA" id="ARBA00004141"/>
    </source>
</evidence>
<dbReference type="AlphaFoldDB" id="A0AAW1RLP5"/>
<comment type="subcellular location">
    <subcellularLocation>
        <location evidence="1">Membrane</location>
        <topology evidence="1">Multi-pass membrane protein</topology>
    </subcellularLocation>
</comment>
<dbReference type="InterPro" id="IPR029044">
    <property type="entry name" value="Nucleotide-diphossugar_trans"/>
</dbReference>
<keyword evidence="6" id="KW-0328">Glycosyltransferase</keyword>
<dbReference type="PANTHER" id="PTHR12726">
    <property type="entry name" value="CERAMIDE GLUCOSYLTRANSFERASE"/>
    <property type="match status" value="1"/>
</dbReference>